<dbReference type="GO" id="GO:0003677">
    <property type="term" value="F:DNA binding"/>
    <property type="evidence" value="ECO:0007669"/>
    <property type="project" value="UniProtKB-KW"/>
</dbReference>
<dbReference type="InterPro" id="IPR007324">
    <property type="entry name" value="Sugar-bd_dom_put"/>
</dbReference>
<dbReference type="RefSeq" id="WP_099554369.1">
    <property type="nucleotide sequence ID" value="NZ_LT960614.1"/>
</dbReference>
<evidence type="ECO:0000259" key="5">
    <source>
        <dbReference type="Pfam" id="PF04198"/>
    </source>
</evidence>
<evidence type="ECO:0000256" key="1">
    <source>
        <dbReference type="ARBA" id="ARBA00010466"/>
    </source>
</evidence>
<keyword evidence="4" id="KW-0804">Transcription</keyword>
<reference evidence="7" key="1">
    <citation type="submission" date="2017-09" db="EMBL/GenBank/DDBJ databases">
        <title>Genome sequence of Nannocystis excedens DSM 71.</title>
        <authorList>
            <person name="Blom J."/>
        </authorList>
    </citation>
    <scope>NUCLEOTIDE SEQUENCE [LARGE SCALE GENOMIC DNA]</scope>
    <source>
        <strain evidence="7">type strain: E19</strain>
    </source>
</reference>
<dbReference type="Gene3D" id="3.40.50.1360">
    <property type="match status" value="1"/>
</dbReference>
<dbReference type="PANTHER" id="PTHR34294">
    <property type="entry name" value="TRANSCRIPTIONAL REGULATOR-RELATED"/>
    <property type="match status" value="1"/>
</dbReference>
<proteinExistence type="inferred from homology"/>
<dbReference type="InterPro" id="IPR036388">
    <property type="entry name" value="WH-like_DNA-bd_sf"/>
</dbReference>
<protein>
    <submittedName>
        <fullName evidence="6">Sor operon activator</fullName>
    </submittedName>
</protein>
<dbReference type="SUPFAM" id="SSF100950">
    <property type="entry name" value="NagB/RpiA/CoA transferase-like"/>
    <property type="match status" value="1"/>
</dbReference>
<dbReference type="Gene3D" id="1.10.10.10">
    <property type="entry name" value="Winged helix-like DNA-binding domain superfamily/Winged helix DNA-binding domain"/>
    <property type="match status" value="1"/>
</dbReference>
<dbReference type="InterPro" id="IPR051054">
    <property type="entry name" value="SorC_transcr_regulators"/>
</dbReference>
<keyword evidence="3" id="KW-0238">DNA-binding</keyword>
<dbReference type="OrthoDB" id="9808171at2"/>
<dbReference type="GO" id="GO:0030246">
    <property type="term" value="F:carbohydrate binding"/>
    <property type="evidence" value="ECO:0007669"/>
    <property type="project" value="InterPro"/>
</dbReference>
<evidence type="ECO:0000313" key="6">
    <source>
        <dbReference type="EMBL" id="SON54226.1"/>
    </source>
</evidence>
<dbReference type="KEGG" id="hdi:HDIA_0685"/>
<organism evidence="6 7">
    <name type="scientific">Hartmannibacter diazotrophicus</name>
    <dbReference type="NCBI Taxonomy" id="1482074"/>
    <lineage>
        <taxon>Bacteria</taxon>
        <taxon>Pseudomonadati</taxon>
        <taxon>Pseudomonadota</taxon>
        <taxon>Alphaproteobacteria</taxon>
        <taxon>Hyphomicrobiales</taxon>
        <taxon>Pleomorphomonadaceae</taxon>
        <taxon>Hartmannibacter</taxon>
    </lineage>
</organism>
<evidence type="ECO:0000313" key="7">
    <source>
        <dbReference type="Proteomes" id="UP000223606"/>
    </source>
</evidence>
<keyword evidence="2" id="KW-0805">Transcription regulation</keyword>
<dbReference type="EMBL" id="LT960614">
    <property type="protein sequence ID" value="SON54226.1"/>
    <property type="molecule type" value="Genomic_DNA"/>
</dbReference>
<dbReference type="PANTHER" id="PTHR34294:SF1">
    <property type="entry name" value="TRANSCRIPTIONAL REGULATOR LSRR"/>
    <property type="match status" value="1"/>
</dbReference>
<dbReference type="InterPro" id="IPR037171">
    <property type="entry name" value="NagB/RpiA_transferase-like"/>
</dbReference>
<dbReference type="AlphaFoldDB" id="A0A2C9D1V4"/>
<dbReference type="Proteomes" id="UP000223606">
    <property type="component" value="Chromosome 1"/>
</dbReference>
<dbReference type="Pfam" id="PF04198">
    <property type="entry name" value="Sugar-bind"/>
    <property type="match status" value="1"/>
</dbReference>
<comment type="similarity">
    <text evidence="1">Belongs to the SorC transcriptional regulatory family.</text>
</comment>
<name>A0A2C9D1V4_9HYPH</name>
<feature type="domain" description="Sugar-binding" evidence="5">
    <location>
        <begin position="64"/>
        <end position="315"/>
    </location>
</feature>
<sequence length="318" mass="34480">MNTDRSDDGEAFLTEICWHYYVNEMTQAEIAAALGVTRLRVNQAIQQAKSRGMIKIQIESPFLPRVELQEELKAKYGLEDAIVSPANRESYDFHLPVGAALASYLTARIVSEGWKRMGVSWGVTLQSAISKIVRQSLPECEIISMIGGTSKGATFNSFGIASGFAERLGANYSLLAAPIFLSDQVDRDSFLSQEIFQEHFAKFNTLDVAILTASNVSSHSYLISTGLPQEVSKEDLSAAGAVGDVVGRFLDEKGNAVSTRLDDRTIGIDLNTLKSVPIRVLAAAGRHKVEIIDAAISGGIANRLITDDVTAELLLQKA</sequence>
<gene>
    <name evidence="6" type="primary">sorC</name>
    <name evidence="6" type="ORF">HDIA_0685</name>
</gene>
<evidence type="ECO:0000256" key="4">
    <source>
        <dbReference type="ARBA" id="ARBA00023163"/>
    </source>
</evidence>
<accession>A0A2C9D1V4</accession>
<evidence type="ECO:0000256" key="3">
    <source>
        <dbReference type="ARBA" id="ARBA00023125"/>
    </source>
</evidence>
<evidence type="ECO:0000256" key="2">
    <source>
        <dbReference type="ARBA" id="ARBA00023015"/>
    </source>
</evidence>
<keyword evidence="7" id="KW-1185">Reference proteome</keyword>